<name>A0A6N7Z908_9PSEU</name>
<evidence type="ECO:0000256" key="5">
    <source>
        <dbReference type="ARBA" id="ARBA00022989"/>
    </source>
</evidence>
<dbReference type="GO" id="GO:0022857">
    <property type="term" value="F:transmembrane transporter activity"/>
    <property type="evidence" value="ECO:0007669"/>
    <property type="project" value="InterPro"/>
</dbReference>
<evidence type="ECO:0000256" key="6">
    <source>
        <dbReference type="ARBA" id="ARBA00023136"/>
    </source>
</evidence>
<comment type="similarity">
    <text evidence="7">Belongs to the drug/metabolite transporter (DMT) superfamily. Small multidrug resistance (SMR) (TC 2.A.7.1) family.</text>
</comment>
<reference evidence="9 10" key="1">
    <citation type="submission" date="2019-11" db="EMBL/GenBank/DDBJ databases">
        <title>Draft genome of Amycolatopsis RM579.</title>
        <authorList>
            <person name="Duangmal K."/>
            <person name="Mingma R."/>
        </authorList>
    </citation>
    <scope>NUCLEOTIDE SEQUENCE [LARGE SCALE GENOMIC DNA]</scope>
    <source>
        <strain evidence="9 10">RM579</strain>
    </source>
</reference>
<evidence type="ECO:0000256" key="8">
    <source>
        <dbReference type="SAM" id="Phobius"/>
    </source>
</evidence>
<protein>
    <submittedName>
        <fullName evidence="9">QacE family quaternary ammonium compound efflux SMR transporter</fullName>
    </submittedName>
</protein>
<gene>
    <name evidence="9" type="ORF">GKO32_27260</name>
</gene>
<dbReference type="SUPFAM" id="SSF103481">
    <property type="entry name" value="Multidrug resistance efflux transporter EmrE"/>
    <property type="match status" value="1"/>
</dbReference>
<feature type="transmembrane region" description="Helical" evidence="8">
    <location>
        <begin position="87"/>
        <end position="105"/>
    </location>
</feature>
<dbReference type="PANTHER" id="PTHR30561">
    <property type="entry name" value="SMR FAMILY PROTON-DEPENDENT DRUG EFFLUX TRANSPORTER SUGE"/>
    <property type="match status" value="1"/>
</dbReference>
<evidence type="ECO:0000256" key="1">
    <source>
        <dbReference type="ARBA" id="ARBA00004651"/>
    </source>
</evidence>
<keyword evidence="6 8" id="KW-0472">Membrane</keyword>
<feature type="transmembrane region" description="Helical" evidence="8">
    <location>
        <begin position="58"/>
        <end position="81"/>
    </location>
</feature>
<sequence>MLAYLLLALAIAAEVTGTVSLKLSDGFSKLVPSLVVLAGYGTAFVALALVLKMGLPVGVVYAIWAAIGVAAVALIGALFLGEHLNPTMIGGLLLVIGGVVLLELGSAQ</sequence>
<evidence type="ECO:0000256" key="2">
    <source>
        <dbReference type="ARBA" id="ARBA00022448"/>
    </source>
</evidence>
<evidence type="ECO:0000313" key="9">
    <source>
        <dbReference type="EMBL" id="MTD57646.1"/>
    </source>
</evidence>
<feature type="transmembrane region" description="Helical" evidence="8">
    <location>
        <begin position="30"/>
        <end position="51"/>
    </location>
</feature>
<dbReference type="EMBL" id="WMBA01000052">
    <property type="protein sequence ID" value="MTD57646.1"/>
    <property type="molecule type" value="Genomic_DNA"/>
</dbReference>
<keyword evidence="4 7" id="KW-0812">Transmembrane</keyword>
<organism evidence="9 10">
    <name type="scientific">Amycolatopsis pithecellobii</name>
    <dbReference type="NCBI Taxonomy" id="664692"/>
    <lineage>
        <taxon>Bacteria</taxon>
        <taxon>Bacillati</taxon>
        <taxon>Actinomycetota</taxon>
        <taxon>Actinomycetes</taxon>
        <taxon>Pseudonocardiales</taxon>
        <taxon>Pseudonocardiaceae</taxon>
        <taxon>Amycolatopsis</taxon>
    </lineage>
</organism>
<dbReference type="GO" id="GO:0005886">
    <property type="term" value="C:plasma membrane"/>
    <property type="evidence" value="ECO:0007669"/>
    <property type="project" value="UniProtKB-SubCell"/>
</dbReference>
<dbReference type="InterPro" id="IPR000390">
    <property type="entry name" value="Small_drug/metabolite_transptr"/>
</dbReference>
<evidence type="ECO:0000256" key="7">
    <source>
        <dbReference type="RuleBase" id="RU003942"/>
    </source>
</evidence>
<comment type="subcellular location">
    <subcellularLocation>
        <location evidence="1 7">Cell membrane</location>
        <topology evidence="1 7">Multi-pass membrane protein</topology>
    </subcellularLocation>
</comment>
<keyword evidence="2" id="KW-0813">Transport</keyword>
<keyword evidence="3" id="KW-1003">Cell membrane</keyword>
<keyword evidence="10" id="KW-1185">Reference proteome</keyword>
<evidence type="ECO:0000256" key="4">
    <source>
        <dbReference type="ARBA" id="ARBA00022692"/>
    </source>
</evidence>
<evidence type="ECO:0000313" key="10">
    <source>
        <dbReference type="Proteomes" id="UP000440096"/>
    </source>
</evidence>
<keyword evidence="5 8" id="KW-1133">Transmembrane helix</keyword>
<dbReference type="Gene3D" id="1.10.3730.20">
    <property type="match status" value="1"/>
</dbReference>
<dbReference type="Pfam" id="PF00893">
    <property type="entry name" value="Multi_Drug_Res"/>
    <property type="match status" value="1"/>
</dbReference>
<comment type="caution">
    <text evidence="9">The sequence shown here is derived from an EMBL/GenBank/DDBJ whole genome shotgun (WGS) entry which is preliminary data.</text>
</comment>
<accession>A0A6N7Z908</accession>
<dbReference type="Proteomes" id="UP000440096">
    <property type="component" value="Unassembled WGS sequence"/>
</dbReference>
<proteinExistence type="inferred from homology"/>
<dbReference type="InterPro" id="IPR045324">
    <property type="entry name" value="Small_multidrug_res"/>
</dbReference>
<dbReference type="AlphaFoldDB" id="A0A6N7Z908"/>
<dbReference type="InterPro" id="IPR037185">
    <property type="entry name" value="EmrE-like"/>
</dbReference>
<dbReference type="RefSeq" id="WP_312868607.1">
    <property type="nucleotide sequence ID" value="NZ_WMBA01000052.1"/>
</dbReference>
<dbReference type="FunFam" id="1.10.3730.20:FF:000001">
    <property type="entry name" value="Quaternary ammonium compound resistance transporter SugE"/>
    <property type="match status" value="1"/>
</dbReference>
<evidence type="ECO:0000256" key="3">
    <source>
        <dbReference type="ARBA" id="ARBA00022475"/>
    </source>
</evidence>
<dbReference type="PANTHER" id="PTHR30561:SF1">
    <property type="entry name" value="MULTIDRUG TRANSPORTER EMRE"/>
    <property type="match status" value="1"/>
</dbReference>